<feature type="region of interest" description="Disordered" evidence="1">
    <location>
        <begin position="291"/>
        <end position="311"/>
    </location>
</feature>
<dbReference type="InterPro" id="IPR041411">
    <property type="entry name" value="Ldi"/>
</dbReference>
<gene>
    <name evidence="3" type="ORF">GX51_00541</name>
</gene>
<name>A0A2B7XJU1_9EURO</name>
<comment type="caution">
    <text evidence="3">The sequence shown here is derived from an EMBL/GenBank/DDBJ whole genome shotgun (WGS) entry which is preliminary data.</text>
</comment>
<evidence type="ECO:0000313" key="4">
    <source>
        <dbReference type="Proteomes" id="UP000224080"/>
    </source>
</evidence>
<dbReference type="Proteomes" id="UP000224080">
    <property type="component" value="Unassembled WGS sequence"/>
</dbReference>
<evidence type="ECO:0000256" key="1">
    <source>
        <dbReference type="SAM" id="MobiDB-lite"/>
    </source>
</evidence>
<organism evidence="3 4">
    <name type="scientific">Blastomyces parvus</name>
    <dbReference type="NCBI Taxonomy" id="2060905"/>
    <lineage>
        <taxon>Eukaryota</taxon>
        <taxon>Fungi</taxon>
        <taxon>Dikarya</taxon>
        <taxon>Ascomycota</taxon>
        <taxon>Pezizomycotina</taxon>
        <taxon>Eurotiomycetes</taxon>
        <taxon>Eurotiomycetidae</taxon>
        <taxon>Onygenales</taxon>
        <taxon>Ajellomycetaceae</taxon>
        <taxon>Blastomyces</taxon>
    </lineage>
</organism>
<reference evidence="3 4" key="1">
    <citation type="submission" date="2017-10" db="EMBL/GenBank/DDBJ databases">
        <title>Comparative genomics in systemic dimorphic fungi from Ajellomycetaceae.</title>
        <authorList>
            <person name="Munoz J.F."/>
            <person name="Mcewen J.G."/>
            <person name="Clay O.K."/>
            <person name="Cuomo C.A."/>
        </authorList>
    </citation>
    <scope>NUCLEOTIDE SEQUENCE [LARGE SCALE GENOMIC DNA]</scope>
    <source>
        <strain evidence="3 4">UAMH130</strain>
    </source>
</reference>
<dbReference type="OrthoDB" id="4178555at2759"/>
<dbReference type="AlphaFoldDB" id="A0A2B7XJU1"/>
<proteinExistence type="predicted"/>
<protein>
    <recommendedName>
        <fullName evidence="2">Linalool dehydratase/isomerase domain-containing protein</fullName>
    </recommendedName>
</protein>
<dbReference type="EMBL" id="PDNC01000004">
    <property type="protein sequence ID" value="PGH09436.1"/>
    <property type="molecule type" value="Genomic_DNA"/>
</dbReference>
<feature type="domain" description="Linalool dehydratase/isomerase" evidence="2">
    <location>
        <begin position="112"/>
        <end position="300"/>
    </location>
</feature>
<feature type="compositionally biased region" description="Low complexity" evidence="1">
    <location>
        <begin position="300"/>
        <end position="309"/>
    </location>
</feature>
<dbReference type="STRING" id="2060905.A0A2B7XJU1"/>
<sequence length="322" mass="36809">MASFPKTLPLDLSKCPKLSPKQASHLRHFYNISTSFDGEWPHMGTQNPDQAFLDAYRYQLATMAYAAGLAHYHRPPVMRSLFKPLIRNWIRKMLRNEVWSYWYLTSQSGNRGHLLLLMTSLYAMLFDDDEFEKPGSLTFNWDPLFWGFGPEKFEYDNASLQKAILKGMDRGGWVGVCCEPNLVFVVCSQFPLIAMRYNDVRHGTNIIEGVLEKYRDALEQNQMIEEDGLFVNWLFLRQGITFGARGPGFSAWASAFMNAWNPTLIRDLYPKQSLGFITTNNTNGAVELQHPAVSPPPKVPTQTTQKQSSMPETHILPIYSPV</sequence>
<evidence type="ECO:0000313" key="3">
    <source>
        <dbReference type="EMBL" id="PGH09436.1"/>
    </source>
</evidence>
<feature type="domain" description="Linalool dehydratase/isomerase" evidence="2">
    <location>
        <begin position="57"/>
        <end position="111"/>
    </location>
</feature>
<dbReference type="Pfam" id="PF18566">
    <property type="entry name" value="Ldi"/>
    <property type="match status" value="2"/>
</dbReference>
<keyword evidence="4" id="KW-1185">Reference proteome</keyword>
<accession>A0A2B7XJU1</accession>
<evidence type="ECO:0000259" key="2">
    <source>
        <dbReference type="Pfam" id="PF18566"/>
    </source>
</evidence>